<dbReference type="AlphaFoldDB" id="A0ABD5P1Q4"/>
<dbReference type="InterPro" id="IPR017850">
    <property type="entry name" value="Alkaline_phosphatase_core_sf"/>
</dbReference>
<dbReference type="RefSeq" id="WP_246969552.1">
    <property type="nucleotide sequence ID" value="NZ_CP095397.1"/>
</dbReference>
<evidence type="ECO:0000313" key="2">
    <source>
        <dbReference type="Proteomes" id="UP001595821"/>
    </source>
</evidence>
<dbReference type="Gene3D" id="3.40.720.10">
    <property type="entry name" value="Alkaline Phosphatase, subunit A"/>
    <property type="match status" value="1"/>
</dbReference>
<proteinExistence type="predicted"/>
<comment type="caution">
    <text evidence="1">The sequence shown here is derived from an EMBL/GenBank/DDBJ whole genome shotgun (WGS) entry which is preliminary data.</text>
</comment>
<name>A0ABD5P1Q4_9EURY</name>
<reference evidence="1 2" key="1">
    <citation type="journal article" date="2014" name="Int. J. Syst. Evol. Microbiol.">
        <title>Complete genome sequence of Corynebacterium casei LMG S-19264T (=DSM 44701T), isolated from a smear-ripened cheese.</title>
        <authorList>
            <consortium name="US DOE Joint Genome Institute (JGI-PGF)"/>
            <person name="Walter F."/>
            <person name="Albersmeier A."/>
            <person name="Kalinowski J."/>
            <person name="Ruckert C."/>
        </authorList>
    </citation>
    <scope>NUCLEOTIDE SEQUENCE [LARGE SCALE GENOMIC DNA]</scope>
    <source>
        <strain evidence="1 2">IBRC-M 10912</strain>
    </source>
</reference>
<evidence type="ECO:0000313" key="1">
    <source>
        <dbReference type="EMBL" id="MFC4248232.1"/>
    </source>
</evidence>
<organism evidence="1 2">
    <name type="scientific">Natribaculum luteum</name>
    <dbReference type="NCBI Taxonomy" id="1586232"/>
    <lineage>
        <taxon>Archaea</taxon>
        <taxon>Methanobacteriati</taxon>
        <taxon>Methanobacteriota</taxon>
        <taxon>Stenosarchaea group</taxon>
        <taxon>Halobacteria</taxon>
        <taxon>Halobacteriales</taxon>
        <taxon>Natrialbaceae</taxon>
        <taxon>Natribaculum</taxon>
    </lineage>
</organism>
<accession>A0ABD5P1Q4</accession>
<dbReference type="SUPFAM" id="SSF53649">
    <property type="entry name" value="Alkaline phosphatase-like"/>
    <property type="match status" value="1"/>
</dbReference>
<dbReference type="Proteomes" id="UP001595821">
    <property type="component" value="Unassembled WGS sequence"/>
</dbReference>
<dbReference type="GeneID" id="71855429"/>
<gene>
    <name evidence="1" type="ORF">ACFOZ7_15060</name>
</gene>
<protein>
    <submittedName>
        <fullName evidence="1">Uncharacterized protein</fullName>
    </submittedName>
</protein>
<sequence length="323" mass="36573">MNPLALLPDRYSAENVRRVLRNPRLLRRELFTVALTANSRTRDVLNALERTDDGIDVIAADWDNLLILDACRYDLFAARATLEGDLREVRSKGSDSGEFMQRNFAGRTLHDTVYVTANPHVHHLEDGVFHAVVDLLEDRWDEAAETVRPEAVVEEAIAAHERFPEKRLIVHFMQPHFPFLGPTGQTFAHQGIDADLENRDPGKANPWFRLIYDDDVDVATVRRAYRENLDLVLPHVEDLLEALSGKSVVTADHGNLIGERGFPVPVPMYGHPRGLHRDDLLAVPWLEVASTDRRRVLPEPPVDGRDNPDEDVLERRLTALGYA</sequence>
<dbReference type="EMBL" id="JBHSDJ010000118">
    <property type="protein sequence ID" value="MFC4248232.1"/>
    <property type="molecule type" value="Genomic_DNA"/>
</dbReference>